<accession>A0ABV1HLJ5</accession>
<comment type="caution">
    <text evidence="2">The sequence shown here is derived from an EMBL/GenBank/DDBJ whole genome shotgun (WGS) entry which is preliminary data.</text>
</comment>
<gene>
    <name evidence="2" type="ORF">WMO41_08415</name>
</gene>
<reference evidence="2 3" key="1">
    <citation type="submission" date="2024-03" db="EMBL/GenBank/DDBJ databases">
        <title>Human intestinal bacterial collection.</title>
        <authorList>
            <person name="Pauvert C."/>
            <person name="Hitch T.C.A."/>
            <person name="Clavel T."/>
        </authorList>
    </citation>
    <scope>NUCLEOTIDE SEQUENCE [LARGE SCALE GENOMIC DNA]</scope>
    <source>
        <strain evidence="2 3">CLA-AP-H27</strain>
    </source>
</reference>
<name>A0ABV1HLJ5_9FIRM</name>
<proteinExistence type="predicted"/>
<dbReference type="InterPro" id="IPR029063">
    <property type="entry name" value="SAM-dependent_MTases_sf"/>
</dbReference>
<dbReference type="RefSeq" id="WP_349229379.1">
    <property type="nucleotide sequence ID" value="NZ_JBBMFJ010000015.1"/>
</dbReference>
<dbReference type="PANTHER" id="PTHR43591">
    <property type="entry name" value="METHYLTRANSFERASE"/>
    <property type="match status" value="1"/>
</dbReference>
<dbReference type="GO" id="GO:0008168">
    <property type="term" value="F:methyltransferase activity"/>
    <property type="evidence" value="ECO:0007669"/>
    <property type="project" value="UniProtKB-KW"/>
</dbReference>
<evidence type="ECO:0000313" key="3">
    <source>
        <dbReference type="Proteomes" id="UP001437460"/>
    </source>
</evidence>
<dbReference type="SUPFAM" id="SSF53335">
    <property type="entry name" value="S-adenosyl-L-methionine-dependent methyltransferases"/>
    <property type="match status" value="1"/>
</dbReference>
<evidence type="ECO:0000313" key="2">
    <source>
        <dbReference type="EMBL" id="MEQ2563186.1"/>
    </source>
</evidence>
<feature type="domain" description="Methyltransferase type 11" evidence="1">
    <location>
        <begin position="61"/>
        <end position="155"/>
    </location>
</feature>
<dbReference type="GO" id="GO:0032259">
    <property type="term" value="P:methylation"/>
    <property type="evidence" value="ECO:0007669"/>
    <property type="project" value="UniProtKB-KW"/>
</dbReference>
<sequence>MNQSSCYISENIAYWTKRAPSYSKVNQKELQTRQHIVWGRALDMRIQTHFSGRKREEIHVLDVGTGPGFFAIVLAELGYQVTAVDYTKAMLEQARINAGMSAERIGFYHMNAEKLSFADSSFDVVVSRNLTWNLPSPERAYAQWTRVLKPDGLLLNFDANWYRYLYDSQAQEGHLSDREKVRSSGAEDDTAGTDVAAMEAIARQTPLSRCLRPQWDLDILKRLGMDVTADTEIWKQIWTQDEWINNASTPMFLIAASRTPGRRRL</sequence>
<dbReference type="Proteomes" id="UP001437460">
    <property type="component" value="Unassembled WGS sequence"/>
</dbReference>
<dbReference type="Gene3D" id="3.40.50.150">
    <property type="entry name" value="Vaccinia Virus protein VP39"/>
    <property type="match status" value="1"/>
</dbReference>
<keyword evidence="3" id="KW-1185">Reference proteome</keyword>
<dbReference type="PANTHER" id="PTHR43591:SF24">
    <property type="entry name" value="2-METHOXY-6-POLYPRENYL-1,4-BENZOQUINOL METHYLASE, MITOCHONDRIAL"/>
    <property type="match status" value="1"/>
</dbReference>
<evidence type="ECO:0000259" key="1">
    <source>
        <dbReference type="Pfam" id="PF08241"/>
    </source>
</evidence>
<dbReference type="InterPro" id="IPR013216">
    <property type="entry name" value="Methyltransf_11"/>
</dbReference>
<keyword evidence="2" id="KW-0808">Transferase</keyword>
<dbReference type="EMBL" id="JBBMFJ010000015">
    <property type="protein sequence ID" value="MEQ2563186.1"/>
    <property type="molecule type" value="Genomic_DNA"/>
</dbReference>
<dbReference type="CDD" id="cd02440">
    <property type="entry name" value="AdoMet_MTases"/>
    <property type="match status" value="1"/>
</dbReference>
<protein>
    <submittedName>
        <fullName evidence="2">Class I SAM-dependent methyltransferase</fullName>
    </submittedName>
</protein>
<keyword evidence="2" id="KW-0489">Methyltransferase</keyword>
<organism evidence="2 3">
    <name type="scientific">Ventrimonas faecis</name>
    <dbReference type="NCBI Taxonomy" id="3133170"/>
    <lineage>
        <taxon>Bacteria</taxon>
        <taxon>Bacillati</taxon>
        <taxon>Bacillota</taxon>
        <taxon>Clostridia</taxon>
        <taxon>Lachnospirales</taxon>
        <taxon>Lachnospiraceae</taxon>
        <taxon>Ventrimonas</taxon>
    </lineage>
</organism>
<dbReference type="Pfam" id="PF08241">
    <property type="entry name" value="Methyltransf_11"/>
    <property type="match status" value="1"/>
</dbReference>